<dbReference type="NCBIfam" id="NF000940">
    <property type="entry name" value="PRK00094.1-2"/>
    <property type="match status" value="1"/>
</dbReference>
<dbReference type="GO" id="GO:0005975">
    <property type="term" value="P:carbohydrate metabolic process"/>
    <property type="evidence" value="ECO:0007669"/>
    <property type="project" value="InterPro"/>
</dbReference>
<dbReference type="InterPro" id="IPR013328">
    <property type="entry name" value="6PGD_dom2"/>
</dbReference>
<evidence type="ECO:0000256" key="7">
    <source>
        <dbReference type="PIRSR" id="PIRSR000114-1"/>
    </source>
</evidence>
<dbReference type="GO" id="GO:0008654">
    <property type="term" value="P:phospholipid biosynthetic process"/>
    <property type="evidence" value="ECO:0007669"/>
    <property type="project" value="UniProtKB-KW"/>
</dbReference>
<evidence type="ECO:0000313" key="15">
    <source>
        <dbReference type="Proteomes" id="UP000187417"/>
    </source>
</evidence>
<evidence type="ECO:0000256" key="9">
    <source>
        <dbReference type="PIRSR" id="PIRSR000114-3"/>
    </source>
</evidence>
<feature type="domain" description="Glycerol-3-phosphate dehydrogenase NAD-dependent C-terminal" evidence="13">
    <location>
        <begin position="187"/>
        <end position="328"/>
    </location>
</feature>
<name>A0A1Q6FA00_9BACT</name>
<accession>A0A1Q6FA00</accession>
<dbReference type="SUPFAM" id="SSF51735">
    <property type="entry name" value="NAD(P)-binding Rossmann-fold domains"/>
    <property type="match status" value="1"/>
</dbReference>
<evidence type="ECO:0000256" key="4">
    <source>
        <dbReference type="ARBA" id="ARBA00023098"/>
    </source>
</evidence>
<dbReference type="InterPro" id="IPR006168">
    <property type="entry name" value="G3P_DH_NAD-dep"/>
</dbReference>
<evidence type="ECO:0000313" key="14">
    <source>
        <dbReference type="EMBL" id="OKY95687.1"/>
    </source>
</evidence>
<dbReference type="EC" id="1.1.1.94" evidence="11"/>
<dbReference type="EMBL" id="MNQH01000004">
    <property type="protein sequence ID" value="OKY95687.1"/>
    <property type="molecule type" value="Genomic_DNA"/>
</dbReference>
<feature type="binding site" evidence="9">
    <location>
        <position position="262"/>
    </location>
    <ligand>
        <name>NAD(+)</name>
        <dbReference type="ChEBI" id="CHEBI:57540"/>
    </ligand>
</feature>
<dbReference type="GO" id="GO:0046168">
    <property type="term" value="P:glycerol-3-phosphate catabolic process"/>
    <property type="evidence" value="ECO:0007669"/>
    <property type="project" value="InterPro"/>
</dbReference>
<gene>
    <name evidence="14" type="ORF">BHV66_03730</name>
</gene>
<dbReference type="GO" id="GO:0051287">
    <property type="term" value="F:NAD binding"/>
    <property type="evidence" value="ECO:0007669"/>
    <property type="project" value="InterPro"/>
</dbReference>
<protein>
    <recommendedName>
        <fullName evidence="11">Glycerol-3-phosphate dehydrogenase</fullName>
        <ecNumber evidence="11">1.1.1.94</ecNumber>
    </recommendedName>
</protein>
<dbReference type="SUPFAM" id="SSF48179">
    <property type="entry name" value="6-phosphogluconate dehydrogenase C-terminal domain-like"/>
    <property type="match status" value="1"/>
</dbReference>
<keyword evidence="9 10" id="KW-0520">NAD</keyword>
<evidence type="ECO:0000256" key="1">
    <source>
        <dbReference type="ARBA" id="ARBA00011009"/>
    </source>
</evidence>
<keyword evidence="3 10" id="KW-0560">Oxidoreductase</keyword>
<dbReference type="RefSeq" id="WP_004330106.1">
    <property type="nucleotide sequence ID" value="NZ_BAAFKT010000015.1"/>
</dbReference>
<dbReference type="PRINTS" id="PR00077">
    <property type="entry name" value="GPDHDRGNASE"/>
</dbReference>
<keyword evidence="6" id="KW-1208">Phospholipid metabolism</keyword>
<evidence type="ECO:0000256" key="10">
    <source>
        <dbReference type="RuleBase" id="RU000437"/>
    </source>
</evidence>
<evidence type="ECO:0000256" key="11">
    <source>
        <dbReference type="RuleBase" id="RU000439"/>
    </source>
</evidence>
<feature type="binding site" evidence="8">
    <location>
        <begin position="262"/>
        <end position="263"/>
    </location>
    <ligand>
        <name>substrate</name>
    </ligand>
</feature>
<dbReference type="Gene3D" id="3.40.50.720">
    <property type="entry name" value="NAD(P)-binding Rossmann-like Domain"/>
    <property type="match status" value="1"/>
</dbReference>
<keyword evidence="4" id="KW-0443">Lipid metabolism</keyword>
<dbReference type="InterPro" id="IPR036291">
    <property type="entry name" value="NAD(P)-bd_dom_sf"/>
</dbReference>
<evidence type="ECO:0000256" key="2">
    <source>
        <dbReference type="ARBA" id="ARBA00022516"/>
    </source>
</evidence>
<dbReference type="InterPro" id="IPR011128">
    <property type="entry name" value="G3P_DH_NAD-dep_N"/>
</dbReference>
<keyword evidence="5" id="KW-0594">Phospholipid biosynthesis</keyword>
<feature type="active site" description="Proton acceptor" evidence="7">
    <location>
        <position position="198"/>
    </location>
</feature>
<dbReference type="PANTHER" id="PTHR11728">
    <property type="entry name" value="GLYCEROL-3-PHOSPHATE DEHYDROGENASE"/>
    <property type="match status" value="1"/>
</dbReference>
<evidence type="ECO:0000259" key="12">
    <source>
        <dbReference type="Pfam" id="PF01210"/>
    </source>
</evidence>
<evidence type="ECO:0000256" key="6">
    <source>
        <dbReference type="ARBA" id="ARBA00023264"/>
    </source>
</evidence>
<dbReference type="PIRSF" id="PIRSF000114">
    <property type="entry name" value="Glycerol-3-P_dh"/>
    <property type="match status" value="1"/>
</dbReference>
<dbReference type="GO" id="GO:0141153">
    <property type="term" value="F:glycerol-3-phosphate dehydrogenase (NADP+) activity"/>
    <property type="evidence" value="ECO:0007669"/>
    <property type="project" value="RHEA"/>
</dbReference>
<dbReference type="InterPro" id="IPR006109">
    <property type="entry name" value="G3P_DH_NAD-dep_C"/>
</dbReference>
<evidence type="ECO:0000256" key="8">
    <source>
        <dbReference type="PIRSR" id="PIRSR000114-2"/>
    </source>
</evidence>
<comment type="catalytic activity">
    <reaction evidence="11">
        <text>sn-glycerol 3-phosphate + NADP(+) = dihydroxyacetone phosphate + NADPH + H(+)</text>
        <dbReference type="Rhea" id="RHEA:11096"/>
        <dbReference type="ChEBI" id="CHEBI:15378"/>
        <dbReference type="ChEBI" id="CHEBI:57597"/>
        <dbReference type="ChEBI" id="CHEBI:57642"/>
        <dbReference type="ChEBI" id="CHEBI:57783"/>
        <dbReference type="ChEBI" id="CHEBI:58349"/>
        <dbReference type="EC" id="1.1.1.94"/>
    </reaction>
</comment>
<sequence>MDHKIGSGARCAMIGYGSWATALAKVLTENEPSIGWYVRNPEVLESLRDKGRNPRYLSNVRFDRTRINPSDDLDRVVSEADIVILASPSAYLKKTLETLTVPLKEKFVISAIKGIVPDDYTTVVEYMHDHYDLSFKQLGIITGPSHAEEVSLERLSYLTVVCTDPENSHTIGHKFATEYIKLSYSTDLYGIEYATILKNIYAVAVGMAVGLGYGDNFLAVLISNSAMEMARFLRESYPDQRETRASAYLGDLLVTCYSVYSRNRKLGLLIGHGCTVRDALDEMTQVAEGYFAADCIRHINARHKVQMPIADMVYEVLYKGVPVREAMQELTTKLI</sequence>
<dbReference type="NCBIfam" id="NF000942">
    <property type="entry name" value="PRK00094.1-4"/>
    <property type="match status" value="1"/>
</dbReference>
<evidence type="ECO:0000259" key="13">
    <source>
        <dbReference type="Pfam" id="PF07479"/>
    </source>
</evidence>
<dbReference type="PANTHER" id="PTHR11728:SF1">
    <property type="entry name" value="GLYCEROL-3-PHOSPHATE DEHYDROGENASE [NAD(+)] 2, CHLOROPLASTIC"/>
    <property type="match status" value="1"/>
</dbReference>
<evidence type="ECO:0000256" key="3">
    <source>
        <dbReference type="ARBA" id="ARBA00023002"/>
    </source>
</evidence>
<dbReference type="InterPro" id="IPR008927">
    <property type="entry name" value="6-PGluconate_DH-like_C_sf"/>
</dbReference>
<reference evidence="14 15" key="1">
    <citation type="journal article" date="2016" name="Nat. Biotechnol.">
        <title>Measurement of bacterial replication rates in microbial communities.</title>
        <authorList>
            <person name="Brown C.T."/>
            <person name="Olm M.R."/>
            <person name="Thomas B.C."/>
            <person name="Banfield J.F."/>
        </authorList>
    </citation>
    <scope>NUCLEOTIDE SEQUENCE [LARGE SCALE GENOMIC DNA]</scope>
    <source>
        <strain evidence="14">CAG:67_53_122</strain>
    </source>
</reference>
<evidence type="ECO:0000256" key="5">
    <source>
        <dbReference type="ARBA" id="ARBA00023209"/>
    </source>
</evidence>
<dbReference type="GeneID" id="73804152"/>
<proteinExistence type="inferred from homology"/>
<comment type="caution">
    <text evidence="14">The sequence shown here is derived from an EMBL/GenBank/DDBJ whole genome shotgun (WGS) entry which is preliminary data.</text>
</comment>
<dbReference type="Gene3D" id="1.10.1040.10">
    <property type="entry name" value="N-(1-d-carboxylethyl)-l-norvaline Dehydrogenase, domain 2"/>
    <property type="match status" value="1"/>
</dbReference>
<organism evidence="14 15">
    <name type="scientific">Alistipes putredinis</name>
    <dbReference type="NCBI Taxonomy" id="28117"/>
    <lineage>
        <taxon>Bacteria</taxon>
        <taxon>Pseudomonadati</taxon>
        <taxon>Bacteroidota</taxon>
        <taxon>Bacteroidia</taxon>
        <taxon>Bacteroidales</taxon>
        <taxon>Rikenellaceae</taxon>
        <taxon>Alistipes</taxon>
    </lineage>
</organism>
<dbReference type="Pfam" id="PF01210">
    <property type="entry name" value="NAD_Gly3P_dh_N"/>
    <property type="match status" value="1"/>
</dbReference>
<feature type="binding site" evidence="9">
    <location>
        <position position="147"/>
    </location>
    <ligand>
        <name>NAD(+)</name>
        <dbReference type="ChEBI" id="CHEBI:57540"/>
    </ligand>
</feature>
<dbReference type="Proteomes" id="UP000187417">
    <property type="component" value="Unassembled WGS sequence"/>
</dbReference>
<keyword evidence="2" id="KW-0444">Lipid biosynthesis</keyword>
<dbReference type="Pfam" id="PF07479">
    <property type="entry name" value="NAD_Gly3P_dh_C"/>
    <property type="match status" value="1"/>
</dbReference>
<dbReference type="GO" id="GO:0005829">
    <property type="term" value="C:cytosol"/>
    <property type="evidence" value="ECO:0007669"/>
    <property type="project" value="TreeGrafter"/>
</dbReference>
<feature type="domain" description="Glycerol-3-phosphate dehydrogenase NAD-dependent N-terminal" evidence="12">
    <location>
        <begin position="12"/>
        <end position="166"/>
    </location>
</feature>
<comment type="similarity">
    <text evidence="1 10">Belongs to the NAD-dependent glycerol-3-phosphate dehydrogenase family.</text>
</comment>
<dbReference type="AlphaFoldDB" id="A0A1Q6FA00"/>
<dbReference type="STRING" id="28117.BHV66_03730"/>
<feature type="binding site" evidence="8">
    <location>
        <position position="113"/>
    </location>
    <ligand>
        <name>substrate</name>
    </ligand>
</feature>